<reference evidence="2" key="1">
    <citation type="journal article" date="2019" name="Int. J. Syst. Evol. Microbiol.">
        <title>The Global Catalogue of Microorganisms (GCM) 10K type strain sequencing project: providing services to taxonomists for standard genome sequencing and annotation.</title>
        <authorList>
            <consortium name="The Broad Institute Genomics Platform"/>
            <consortium name="The Broad Institute Genome Sequencing Center for Infectious Disease"/>
            <person name="Wu L."/>
            <person name="Ma J."/>
        </authorList>
    </citation>
    <scope>NUCLEOTIDE SEQUENCE [LARGE SCALE GENOMIC DNA]</scope>
    <source>
        <strain evidence="2">CGMCC 1.16275</strain>
    </source>
</reference>
<gene>
    <name evidence="1" type="ORF">ACFSCW_08035</name>
</gene>
<organism evidence="1 2">
    <name type="scientific">Sphingomonas tabacisoli</name>
    <dbReference type="NCBI Taxonomy" id="2249466"/>
    <lineage>
        <taxon>Bacteria</taxon>
        <taxon>Pseudomonadati</taxon>
        <taxon>Pseudomonadota</taxon>
        <taxon>Alphaproteobacteria</taxon>
        <taxon>Sphingomonadales</taxon>
        <taxon>Sphingomonadaceae</taxon>
        <taxon>Sphingomonas</taxon>
    </lineage>
</organism>
<accession>A0ABW4I3E1</accession>
<name>A0ABW4I3E1_9SPHN</name>
<evidence type="ECO:0000313" key="1">
    <source>
        <dbReference type="EMBL" id="MFD1611747.1"/>
    </source>
</evidence>
<proteinExistence type="predicted"/>
<comment type="caution">
    <text evidence="1">The sequence shown here is derived from an EMBL/GenBank/DDBJ whole genome shotgun (WGS) entry which is preliminary data.</text>
</comment>
<dbReference type="EMBL" id="JBHUDY010000001">
    <property type="protein sequence ID" value="MFD1611747.1"/>
    <property type="molecule type" value="Genomic_DNA"/>
</dbReference>
<protein>
    <submittedName>
        <fullName evidence="1">Uncharacterized protein</fullName>
    </submittedName>
</protein>
<keyword evidence="2" id="KW-1185">Reference proteome</keyword>
<evidence type="ECO:0000313" key="2">
    <source>
        <dbReference type="Proteomes" id="UP001597115"/>
    </source>
</evidence>
<dbReference type="RefSeq" id="WP_380888328.1">
    <property type="nucleotide sequence ID" value="NZ_JBHUDY010000001.1"/>
</dbReference>
<sequence>MQLDGNEFESCRFTNVLFDYSGGPVSLCGCSFDGFGWQLGGDLGRGLSMLGALYETKQGAGMALIANSMFPKQQQPAGPAPLHPSLVKLFEAESREETEANAAETADTVDYGRLHAAIRRTPKFGAARGYC</sequence>
<dbReference type="Proteomes" id="UP001597115">
    <property type="component" value="Unassembled WGS sequence"/>
</dbReference>